<protein>
    <submittedName>
        <fullName evidence="1">P27 family predicted phage terminase small subunit</fullName>
    </submittedName>
</protein>
<dbReference type="EMBL" id="QAOT01000038">
    <property type="protein sequence ID" value="PTR07783.1"/>
    <property type="molecule type" value="Genomic_DNA"/>
</dbReference>
<name>A0A2T5JLJ3_9RHOB</name>
<comment type="caution">
    <text evidence="1">The sequence shown here is derived from an EMBL/GenBank/DDBJ whole genome shotgun (WGS) entry which is preliminary data.</text>
</comment>
<organism evidence="1 2">
    <name type="scientific">Cereibacter azotoformans</name>
    <dbReference type="NCBI Taxonomy" id="43057"/>
    <lineage>
        <taxon>Bacteria</taxon>
        <taxon>Pseudomonadati</taxon>
        <taxon>Pseudomonadota</taxon>
        <taxon>Alphaproteobacteria</taxon>
        <taxon>Rhodobacterales</taxon>
        <taxon>Paracoccaceae</taxon>
        <taxon>Cereibacter</taxon>
    </lineage>
</organism>
<dbReference type="OrthoDB" id="7843333at2"/>
<dbReference type="Pfam" id="PF05119">
    <property type="entry name" value="Terminase_4"/>
    <property type="match status" value="1"/>
</dbReference>
<dbReference type="AlphaFoldDB" id="A0A2T5JLJ3"/>
<evidence type="ECO:0000313" key="2">
    <source>
        <dbReference type="Proteomes" id="UP000244060"/>
    </source>
</evidence>
<keyword evidence="2" id="KW-1185">Reference proteome</keyword>
<dbReference type="NCBIfam" id="TIGR01558">
    <property type="entry name" value="sm_term_P27"/>
    <property type="match status" value="1"/>
</dbReference>
<proteinExistence type="predicted"/>
<accession>A0A2T5JLJ3</accession>
<gene>
    <name evidence="1" type="ORF">C8J28_13818</name>
</gene>
<evidence type="ECO:0000313" key="1">
    <source>
        <dbReference type="EMBL" id="PTR07783.1"/>
    </source>
</evidence>
<reference evidence="1 2" key="1">
    <citation type="submission" date="2018-04" db="EMBL/GenBank/DDBJ databases">
        <title>Genomic Encyclopedia of Type Strains, Phase III (KMG-III): the genomes of soil and plant-associated and newly described type strains.</title>
        <authorList>
            <person name="Whitman W."/>
        </authorList>
    </citation>
    <scope>NUCLEOTIDE SEQUENCE [LARGE SCALE GENOMIC DNA]</scope>
    <source>
        <strain evidence="1 2">KA25</strain>
    </source>
</reference>
<dbReference type="RefSeq" id="WP_108222698.1">
    <property type="nucleotide sequence ID" value="NZ_QAOT01000038.1"/>
</dbReference>
<dbReference type="InterPro" id="IPR006448">
    <property type="entry name" value="Phage_term_ssu_P27"/>
</dbReference>
<dbReference type="Proteomes" id="UP000244060">
    <property type="component" value="Unassembled WGS sequence"/>
</dbReference>
<sequence length="128" mass="14065">MRGTKPHLRADAEAITDLTAPAWLSRAAALEWCRVMPILTERKILTVADLGSLENYCVAVGTVREMEAMMQDEGRVIDTPTGPKRHPAVGIQSDAMTRARLLAAELGLTPVSRSRPAIREDDDEDELI</sequence>